<evidence type="ECO:0000256" key="13">
    <source>
        <dbReference type="ARBA" id="ARBA00023180"/>
    </source>
</evidence>
<feature type="transmembrane region" description="Helical" evidence="16">
    <location>
        <begin position="31"/>
        <end position="54"/>
    </location>
</feature>
<dbReference type="GeneID" id="117566746"/>
<evidence type="ECO:0000256" key="5">
    <source>
        <dbReference type="ARBA" id="ARBA00022692"/>
    </source>
</evidence>
<dbReference type="Pfam" id="PF04389">
    <property type="entry name" value="Peptidase_M28"/>
    <property type="match status" value="1"/>
</dbReference>
<comment type="similarity">
    <text evidence="3">Belongs to the peptidase M28 family.</text>
</comment>
<keyword evidence="5 16" id="KW-0812">Transmembrane</keyword>
<dbReference type="InterPro" id="IPR053973">
    <property type="entry name" value="ERMP1-like_C"/>
</dbReference>
<feature type="transmembrane region" description="Helical" evidence="16">
    <location>
        <begin position="489"/>
        <end position="512"/>
    </location>
</feature>
<evidence type="ECO:0000256" key="3">
    <source>
        <dbReference type="ARBA" id="ARBA00010918"/>
    </source>
</evidence>
<keyword evidence="12 16" id="KW-0472">Membrane</keyword>
<evidence type="ECO:0000256" key="12">
    <source>
        <dbReference type="ARBA" id="ARBA00023136"/>
    </source>
</evidence>
<evidence type="ECO:0000256" key="15">
    <source>
        <dbReference type="SAM" id="MobiDB-lite"/>
    </source>
</evidence>
<keyword evidence="7" id="KW-0378">Hydrolase</keyword>
<keyword evidence="11" id="KW-0482">Metalloprotease</keyword>
<dbReference type="PANTHER" id="PTHR12147">
    <property type="entry name" value="METALLOPEPTIDASE M28 FAMILY MEMBER"/>
    <property type="match status" value="1"/>
</dbReference>
<feature type="transmembrane region" description="Helical" evidence="16">
    <location>
        <begin position="615"/>
        <end position="633"/>
    </location>
</feature>
<dbReference type="InterPro" id="IPR048024">
    <property type="entry name" value="Fxna-like_M28_dom"/>
</dbReference>
<evidence type="ECO:0000256" key="2">
    <source>
        <dbReference type="ARBA" id="ARBA00004477"/>
    </source>
</evidence>
<feature type="transmembrane region" description="Helical" evidence="16">
    <location>
        <begin position="453"/>
        <end position="477"/>
    </location>
</feature>
<dbReference type="Pfam" id="PF22248">
    <property type="entry name" value="ERMP1_C"/>
    <property type="match status" value="1"/>
</dbReference>
<evidence type="ECO:0000313" key="20">
    <source>
        <dbReference type="Proteomes" id="UP000515160"/>
    </source>
</evidence>
<keyword evidence="6" id="KW-0479">Metal-binding</keyword>
<feature type="region of interest" description="Disordered" evidence="15">
    <location>
        <begin position="1"/>
        <end position="22"/>
    </location>
</feature>
<evidence type="ECO:0000256" key="9">
    <source>
        <dbReference type="ARBA" id="ARBA00022833"/>
    </source>
</evidence>
<feature type="transmembrane region" description="Helical" evidence="16">
    <location>
        <begin position="413"/>
        <end position="441"/>
    </location>
</feature>
<dbReference type="InterPro" id="IPR045175">
    <property type="entry name" value="M28_fam"/>
</dbReference>
<gene>
    <name evidence="21" type="primary">LOC117566746</name>
</gene>
<dbReference type="InterPro" id="IPR007484">
    <property type="entry name" value="Peptidase_M28"/>
</dbReference>
<accession>A0A6P8WUU3</accession>
<evidence type="ECO:0000256" key="14">
    <source>
        <dbReference type="ARBA" id="ARBA00078796"/>
    </source>
</evidence>
<feature type="domain" description="Endoplasmic reticulum metallopeptidase 1-like C-terminal" evidence="18">
    <location>
        <begin position="646"/>
        <end position="870"/>
    </location>
</feature>
<keyword evidence="20" id="KW-1185">Reference proteome</keyword>
<dbReference type="PANTHER" id="PTHR12147:SF22">
    <property type="entry name" value="ENDOPLASMIC RETICULUM METALLOPEPTIDASE 1"/>
    <property type="match status" value="1"/>
</dbReference>
<evidence type="ECO:0000256" key="11">
    <source>
        <dbReference type="ARBA" id="ARBA00023049"/>
    </source>
</evidence>
<evidence type="ECO:0000259" key="19">
    <source>
        <dbReference type="Pfam" id="PF22249"/>
    </source>
</evidence>
<reference evidence="21" key="1">
    <citation type="submission" date="2025-08" db="UniProtKB">
        <authorList>
            <consortium name="RefSeq"/>
        </authorList>
    </citation>
    <scope>IDENTIFICATION</scope>
    <source>
        <strain evidence="21">15112-1751.03</strain>
        <tissue evidence="21">Whole Adult</tissue>
    </source>
</reference>
<keyword evidence="10 16" id="KW-1133">Transmembrane helix</keyword>
<dbReference type="FunFam" id="3.40.630.10:FF:000008">
    <property type="entry name" value="Endoplasmic reticulum metallopeptidase 1"/>
    <property type="match status" value="1"/>
</dbReference>
<evidence type="ECO:0000313" key="21">
    <source>
        <dbReference type="RefSeq" id="XP_034102180.1"/>
    </source>
</evidence>
<evidence type="ECO:0000256" key="10">
    <source>
        <dbReference type="ARBA" id="ARBA00022989"/>
    </source>
</evidence>
<evidence type="ECO:0000256" key="6">
    <source>
        <dbReference type="ARBA" id="ARBA00022723"/>
    </source>
</evidence>
<dbReference type="GO" id="GO:0006508">
    <property type="term" value="P:proteolysis"/>
    <property type="evidence" value="ECO:0007669"/>
    <property type="project" value="UniProtKB-KW"/>
</dbReference>
<name>A0A6P8WUU3_DROAB</name>
<feature type="transmembrane region" description="Helical" evidence="16">
    <location>
        <begin position="546"/>
        <end position="569"/>
    </location>
</feature>
<dbReference type="RefSeq" id="XP_034102180.1">
    <property type="nucleotide sequence ID" value="XM_034246289.2"/>
</dbReference>
<evidence type="ECO:0000256" key="8">
    <source>
        <dbReference type="ARBA" id="ARBA00022824"/>
    </source>
</evidence>
<evidence type="ECO:0000256" key="7">
    <source>
        <dbReference type="ARBA" id="ARBA00022801"/>
    </source>
</evidence>
<keyword evidence="13" id="KW-0325">Glycoprotein</keyword>
<comment type="cofactor">
    <cofactor evidence="1">
        <name>Zn(2+)</name>
        <dbReference type="ChEBI" id="CHEBI:29105"/>
    </cofactor>
</comment>
<keyword evidence="8" id="KW-0256">Endoplasmic reticulum</keyword>
<evidence type="ECO:0000256" key="4">
    <source>
        <dbReference type="ARBA" id="ARBA00022670"/>
    </source>
</evidence>
<dbReference type="SUPFAM" id="SSF53187">
    <property type="entry name" value="Zn-dependent exopeptidases"/>
    <property type="match status" value="1"/>
</dbReference>
<dbReference type="OrthoDB" id="76293at2759"/>
<protein>
    <recommendedName>
        <fullName evidence="14">FXNA-like protease</fullName>
    </recommendedName>
</protein>
<sequence>MTDKDKLITNEDGKEPTQGNAEKKATKQGSWFLGFAFLPFWILLFFAIVMPLFYRLPTALTIEDAGKGNFIGERAYTTLTNMVQIGQRLAGSSANEVDAVAFLLAEIEDIRSNMYTDYFTLEVDVQKTTGSHTYHNLSEMYEGVQNVVVKLSSINTTSDSYLLVNSHFDTVLTSPGAGDDGFMVCTVLEVLRVMSTSKQYFEHPVVFLFNGDEEMGMQASHGFITQHKWAPNCRAVINLDAAGSGGREILFQTGPGHPWLANYYKKGAKHPFATTLAEEIFQAGLIPSDTDYRIFIEYGDIPGLDFGQLINGYIYHTQYDRIEVIPPASIQNTGDNILGLVRALANAPELHDTSAYKTGHAVFFDFLGLYFVSYSESVGEILNYSVAGVTLFLVFISVWRISAVSSLSSSYVVLRLISLLLIQLIAFVLALGLPIVVAYLFDSFELSLTYFSSPYLLIGLYVCPSLLGLSLPITLYYHFEKNNKLSFTYLAQLGLHSWATILAVILVGITAYGIRSGYVITFSLVFYAVSLAINLFTTLHDRGYKWVGIVITFQAIPYLYLSYLIYAFIVAMTPMNGRSGSASNPDTEIAALSALGVILSLGFLVSLINVFRRPFLVIFGLVLVSAVGMYLASSTQLGFPYRPKTNSERIMYQHVRRIFYEYDGNVSKDESGYLFNFQDRREYRPYAGVNLTGLIRTEPQCEEYMMCGMPLFDERWVENRLQGGWLPRETIEPPYPTTLELLNKTVLENNTTVRFNFRVSGPPHLNIYLQSYKNDFVTITDWSFSQSYLQTPPEAPLSYHLFMTFGLTRPPMDFYVELSKPNGDFDVPCFQLGLSGHYMGDKGDKSSINFASTFPSYATLVHWPSTYQRFIF</sequence>
<dbReference type="Pfam" id="PF22249">
    <property type="entry name" value="ERMP1-TM"/>
    <property type="match status" value="1"/>
</dbReference>
<evidence type="ECO:0000259" key="18">
    <source>
        <dbReference type="Pfam" id="PF22248"/>
    </source>
</evidence>
<dbReference type="Gene3D" id="3.40.630.10">
    <property type="entry name" value="Zn peptidases"/>
    <property type="match status" value="1"/>
</dbReference>
<organism evidence="20 21">
    <name type="scientific">Drosophila albomicans</name>
    <name type="common">Fruit fly</name>
    <dbReference type="NCBI Taxonomy" id="7291"/>
    <lineage>
        <taxon>Eukaryota</taxon>
        <taxon>Metazoa</taxon>
        <taxon>Ecdysozoa</taxon>
        <taxon>Arthropoda</taxon>
        <taxon>Hexapoda</taxon>
        <taxon>Insecta</taxon>
        <taxon>Pterygota</taxon>
        <taxon>Neoptera</taxon>
        <taxon>Endopterygota</taxon>
        <taxon>Diptera</taxon>
        <taxon>Brachycera</taxon>
        <taxon>Muscomorpha</taxon>
        <taxon>Ephydroidea</taxon>
        <taxon>Drosophilidae</taxon>
        <taxon>Drosophila</taxon>
    </lineage>
</organism>
<keyword evidence="4" id="KW-0645">Protease</keyword>
<dbReference type="Proteomes" id="UP000515160">
    <property type="component" value="Chromosome 3"/>
</dbReference>
<dbReference type="GO" id="GO:0046872">
    <property type="term" value="F:metal ion binding"/>
    <property type="evidence" value="ECO:0007669"/>
    <property type="project" value="UniProtKB-KW"/>
</dbReference>
<dbReference type="AlphaFoldDB" id="A0A6P8WUU3"/>
<feature type="transmembrane region" description="Helical" evidence="16">
    <location>
        <begin position="381"/>
        <end position="401"/>
    </location>
</feature>
<proteinExistence type="inferred from homology"/>
<dbReference type="CDD" id="cd03875">
    <property type="entry name" value="M28_Fxna_like"/>
    <property type="match status" value="1"/>
</dbReference>
<evidence type="ECO:0000256" key="16">
    <source>
        <dbReference type="SAM" id="Phobius"/>
    </source>
</evidence>
<evidence type="ECO:0000259" key="17">
    <source>
        <dbReference type="Pfam" id="PF04389"/>
    </source>
</evidence>
<dbReference type="GO" id="GO:0008235">
    <property type="term" value="F:metalloexopeptidase activity"/>
    <property type="evidence" value="ECO:0007669"/>
    <property type="project" value="InterPro"/>
</dbReference>
<feature type="transmembrane region" description="Helical" evidence="16">
    <location>
        <begin position="518"/>
        <end position="539"/>
    </location>
</feature>
<dbReference type="GO" id="GO:0005789">
    <property type="term" value="C:endoplasmic reticulum membrane"/>
    <property type="evidence" value="ECO:0007669"/>
    <property type="project" value="UniProtKB-SubCell"/>
</dbReference>
<keyword evidence="9" id="KW-0862">Zinc</keyword>
<feature type="domain" description="Peptidase M28" evidence="17">
    <location>
        <begin position="146"/>
        <end position="340"/>
    </location>
</feature>
<feature type="domain" description="Endoplasmic reticulum metallopeptidase 1/1-A TM" evidence="19">
    <location>
        <begin position="416"/>
        <end position="630"/>
    </location>
</feature>
<evidence type="ECO:0000256" key="1">
    <source>
        <dbReference type="ARBA" id="ARBA00001947"/>
    </source>
</evidence>
<feature type="transmembrane region" description="Helical" evidence="16">
    <location>
        <begin position="589"/>
        <end position="608"/>
    </location>
</feature>
<dbReference type="InterPro" id="IPR053974">
    <property type="entry name" value="ERMP1_1-A_TM"/>
</dbReference>
<comment type="subcellular location">
    <subcellularLocation>
        <location evidence="2">Endoplasmic reticulum membrane</location>
        <topology evidence="2">Multi-pass membrane protein</topology>
    </subcellularLocation>
</comment>